<feature type="region of interest" description="Disordered" evidence="1">
    <location>
        <begin position="165"/>
        <end position="190"/>
    </location>
</feature>
<organism evidence="2">
    <name type="scientific">Capitella teleta</name>
    <name type="common">Polychaete worm</name>
    <dbReference type="NCBI Taxonomy" id="283909"/>
    <lineage>
        <taxon>Eukaryota</taxon>
        <taxon>Metazoa</taxon>
        <taxon>Spiralia</taxon>
        <taxon>Lophotrochozoa</taxon>
        <taxon>Annelida</taxon>
        <taxon>Polychaeta</taxon>
        <taxon>Sedentaria</taxon>
        <taxon>Scolecida</taxon>
        <taxon>Capitellidae</taxon>
        <taxon>Capitella</taxon>
    </lineage>
</organism>
<dbReference type="EMBL" id="AMQN01006312">
    <property type="status" value="NOT_ANNOTATED_CDS"/>
    <property type="molecule type" value="Genomic_DNA"/>
</dbReference>
<dbReference type="InterPro" id="IPR011029">
    <property type="entry name" value="DEATH-like_dom_sf"/>
</dbReference>
<sequence length="190" mass="21735">MQNTVAENLEKEAVLDFLTKVLPKHEPKPFDSFLEALRELQQNHVAEHLEKWLRDSDDCSVNKDIFAGECVCSEWWQYLFWFLVDIAICNGFILMKESLSSDEDQDRQGQAKNPARIPYGSGWMFFSIWYAIGRTALMHPCLKCSHPPLQILLSTSLWSVPLEVPDQSSDQGEPLPSTSTATVSDHSLFW</sequence>
<evidence type="ECO:0000313" key="3">
    <source>
        <dbReference type="EnsemblMetazoa" id="CapteP208351"/>
    </source>
</evidence>
<reference evidence="2 4" key="2">
    <citation type="journal article" date="2013" name="Nature">
        <title>Insights into bilaterian evolution from three spiralian genomes.</title>
        <authorList>
            <person name="Simakov O."/>
            <person name="Marletaz F."/>
            <person name="Cho S.J."/>
            <person name="Edsinger-Gonzales E."/>
            <person name="Havlak P."/>
            <person name="Hellsten U."/>
            <person name="Kuo D.H."/>
            <person name="Larsson T."/>
            <person name="Lv J."/>
            <person name="Arendt D."/>
            <person name="Savage R."/>
            <person name="Osoegawa K."/>
            <person name="de Jong P."/>
            <person name="Grimwood J."/>
            <person name="Chapman J.A."/>
            <person name="Shapiro H."/>
            <person name="Aerts A."/>
            <person name="Otillar R.P."/>
            <person name="Terry A.Y."/>
            <person name="Boore J.L."/>
            <person name="Grigoriev I.V."/>
            <person name="Lindberg D.R."/>
            <person name="Seaver E.C."/>
            <person name="Weisblat D.A."/>
            <person name="Putnam N.H."/>
            <person name="Rokhsar D.S."/>
        </authorList>
    </citation>
    <scope>NUCLEOTIDE SEQUENCE</scope>
    <source>
        <strain evidence="2 4">I ESC-2004</strain>
    </source>
</reference>
<dbReference type="EMBL" id="KB298038">
    <property type="protein sequence ID" value="ELU09695.1"/>
    <property type="molecule type" value="Genomic_DNA"/>
</dbReference>
<reference evidence="3" key="3">
    <citation type="submission" date="2015-06" db="UniProtKB">
        <authorList>
            <consortium name="EnsemblMetazoa"/>
        </authorList>
    </citation>
    <scope>IDENTIFICATION</scope>
</reference>
<dbReference type="Gene3D" id="1.10.533.10">
    <property type="entry name" value="Death Domain, Fas"/>
    <property type="match status" value="1"/>
</dbReference>
<dbReference type="Proteomes" id="UP000014760">
    <property type="component" value="Unassembled WGS sequence"/>
</dbReference>
<dbReference type="AlphaFoldDB" id="R7UU38"/>
<name>R7UU38_CAPTE</name>
<dbReference type="HOGENOM" id="CLU_1429263_0_0_1"/>
<reference evidence="4" key="1">
    <citation type="submission" date="2012-12" db="EMBL/GenBank/DDBJ databases">
        <authorList>
            <person name="Hellsten U."/>
            <person name="Grimwood J."/>
            <person name="Chapman J.A."/>
            <person name="Shapiro H."/>
            <person name="Aerts A."/>
            <person name="Otillar R.P."/>
            <person name="Terry A.Y."/>
            <person name="Boore J.L."/>
            <person name="Simakov O."/>
            <person name="Marletaz F."/>
            <person name="Cho S.-J."/>
            <person name="Edsinger-Gonzales E."/>
            <person name="Havlak P."/>
            <person name="Kuo D.-H."/>
            <person name="Larsson T."/>
            <person name="Lv J."/>
            <person name="Arendt D."/>
            <person name="Savage R."/>
            <person name="Osoegawa K."/>
            <person name="de Jong P."/>
            <person name="Lindberg D.R."/>
            <person name="Seaver E.C."/>
            <person name="Weisblat D.A."/>
            <person name="Putnam N.H."/>
            <person name="Grigoriev I.V."/>
            <person name="Rokhsar D.S."/>
        </authorList>
    </citation>
    <scope>NUCLEOTIDE SEQUENCE</scope>
    <source>
        <strain evidence="4">I ESC-2004</strain>
    </source>
</reference>
<proteinExistence type="predicted"/>
<gene>
    <name evidence="2" type="ORF">CAPTEDRAFT_208351</name>
</gene>
<protein>
    <submittedName>
        <fullName evidence="2 3">Uncharacterized protein</fullName>
    </submittedName>
</protein>
<evidence type="ECO:0000256" key="1">
    <source>
        <dbReference type="SAM" id="MobiDB-lite"/>
    </source>
</evidence>
<keyword evidence="4" id="KW-1185">Reference proteome</keyword>
<feature type="compositionally biased region" description="Polar residues" evidence="1">
    <location>
        <begin position="166"/>
        <end position="190"/>
    </location>
</feature>
<evidence type="ECO:0000313" key="4">
    <source>
        <dbReference type="Proteomes" id="UP000014760"/>
    </source>
</evidence>
<evidence type="ECO:0000313" key="2">
    <source>
        <dbReference type="EMBL" id="ELU09695.1"/>
    </source>
</evidence>
<dbReference type="OrthoDB" id="6141774at2759"/>
<dbReference type="EnsemblMetazoa" id="CapteT208351">
    <property type="protein sequence ID" value="CapteP208351"/>
    <property type="gene ID" value="CapteG208351"/>
</dbReference>
<accession>R7UU38</accession>